<gene>
    <name evidence="3" type="primary">galT</name>
    <name evidence="5" type="ORF">HD592_000171</name>
</gene>
<evidence type="ECO:0000313" key="5">
    <source>
        <dbReference type="EMBL" id="MBB6333606.1"/>
    </source>
</evidence>
<comment type="pathway">
    <text evidence="2 3">Carbohydrate metabolism; galactose metabolism.</text>
</comment>
<evidence type="ECO:0000256" key="3">
    <source>
        <dbReference type="HAMAP-Rule" id="MF_00571"/>
    </source>
</evidence>
<dbReference type="EMBL" id="JACHMK010000001">
    <property type="protein sequence ID" value="MBB6333606.1"/>
    <property type="molecule type" value="Genomic_DNA"/>
</dbReference>
<dbReference type="Gene3D" id="3.90.1200.10">
    <property type="match status" value="1"/>
</dbReference>
<dbReference type="InterPro" id="IPR011009">
    <property type="entry name" value="Kinase-like_dom_sf"/>
</dbReference>
<evidence type="ECO:0000256" key="2">
    <source>
        <dbReference type="ARBA" id="ARBA00004947"/>
    </source>
</evidence>
<dbReference type="Gene3D" id="3.30.200.20">
    <property type="entry name" value="Phosphorylase Kinase, domain 1"/>
    <property type="match status" value="1"/>
</dbReference>
<name>A0A923IXR5_9ACTO</name>
<keyword evidence="3" id="KW-0963">Cytoplasm</keyword>
<accession>A0A923IXR5</accession>
<comment type="subcellular location">
    <subcellularLocation>
        <location evidence="3">Cytoplasm</location>
    </subcellularLocation>
</comment>
<evidence type="ECO:0000259" key="4">
    <source>
        <dbReference type="Pfam" id="PF01636"/>
    </source>
</evidence>
<keyword evidence="3 5" id="KW-0548">Nucleotidyltransferase</keyword>
<dbReference type="GO" id="GO:0005737">
    <property type="term" value="C:cytoplasm"/>
    <property type="evidence" value="ECO:0007669"/>
    <property type="project" value="UniProtKB-SubCell"/>
</dbReference>
<keyword evidence="6" id="KW-1185">Reference proteome</keyword>
<dbReference type="PANTHER" id="PTHR39191">
    <property type="entry name" value="GALACTOSE-1-PHOSPHATE URIDYLYLTRANSFERASE"/>
    <property type="match status" value="1"/>
</dbReference>
<evidence type="ECO:0000313" key="6">
    <source>
        <dbReference type="Proteomes" id="UP000617426"/>
    </source>
</evidence>
<dbReference type="Pfam" id="PF01636">
    <property type="entry name" value="APH"/>
    <property type="match status" value="1"/>
</dbReference>
<reference evidence="5" key="1">
    <citation type="submission" date="2020-08" db="EMBL/GenBank/DDBJ databases">
        <title>Sequencing the genomes of 1000 actinobacteria strains.</title>
        <authorList>
            <person name="Klenk H.-P."/>
        </authorList>
    </citation>
    <scope>NUCLEOTIDE SEQUENCE</scope>
    <source>
        <strain evidence="5">DSM 10695</strain>
    </source>
</reference>
<sequence>MGISADDLTRTAERFALEGEIISVEPYGDGHINSTFLVTTSERRYILQAMNTDVFPDPAGLIRNIRLVTDHLRERGQETLTLVPTREGEPFLADSEESFRVYLFIEDAVSYSRVESAEVFRNSGRAFGRFQKLLADFDASELVEVIPDFHCTPSRYAAFKRAVEEDPIGRAAGVHDEIEFFTARAPEYARLVDALAEGDLPLRVTHNDTKLNNILMDAKTGEAKAIIDLDTVMPGSMLYDFGDSIRFGASTALEDEQDLSKVHFCLDYYRAYTDGFVSAVAEQMTALEAELLPFAAKLMTLECGMRFLADHLEGDTYFATAYPEHNLVRARTQIRLVEEMEEQWEEMIRVTRETVEEYQGRRAPEDGQEDPIRDFYAVVDRLVSYARINLLLDERDEIYVRNRIFALFGLNSYAPTGSLSQDTAPDELLDEFAKAGLAAGLFDESEAAHYCDRVMGICSLAPSGLQDAYARILEEAGGTDAMSWLYHYSVANGYVKRALLDRNPRFETPEGLIVTINLAKPEFKDAKKAAAGNAVSGGYPKCTICRDNEGFAGRDKFTVRTVPVKVGDQEWFWQFSPYGYFNEHGIAVNTEHTPMHVDRAAFTRLMDFVDVFPGYFIGSNAALTRIGGSVLAHDHYQGGGEVLPMQKAGAYAALTVDGFPEARVEVLDWFNTAIRVVSPRRSDIEEISDRIRRAWVAFTDPERGIIAEDEEGIHSAVSPTCVKTDRGYEMSIILRSNITSERYPDGVFHAHPEFFPIKQESIGLIEAQGLFILPGRLVAQLGALEDALVEGRGLPEELAEFELVFSELAERVPASPTREEVRRAVRDELGSVCARILDNTAVFKDKRETVEFLVGLGFTPAEAVR</sequence>
<comment type="catalytic activity">
    <reaction evidence="1 3">
        <text>alpha-D-galactose 1-phosphate + UDP-alpha-D-glucose = alpha-D-glucose 1-phosphate + UDP-alpha-D-galactose</text>
        <dbReference type="Rhea" id="RHEA:13989"/>
        <dbReference type="ChEBI" id="CHEBI:58336"/>
        <dbReference type="ChEBI" id="CHEBI:58601"/>
        <dbReference type="ChEBI" id="CHEBI:58885"/>
        <dbReference type="ChEBI" id="CHEBI:66914"/>
        <dbReference type="EC" id="2.7.7.12"/>
    </reaction>
</comment>
<organism evidence="5 6">
    <name type="scientific">Schaalia hyovaginalis</name>
    <dbReference type="NCBI Taxonomy" id="29316"/>
    <lineage>
        <taxon>Bacteria</taxon>
        <taxon>Bacillati</taxon>
        <taxon>Actinomycetota</taxon>
        <taxon>Actinomycetes</taxon>
        <taxon>Actinomycetales</taxon>
        <taxon>Actinomycetaceae</taxon>
        <taxon>Schaalia</taxon>
    </lineage>
</organism>
<proteinExistence type="inferred from homology"/>
<keyword evidence="3" id="KW-0119">Carbohydrate metabolism</keyword>
<dbReference type="Proteomes" id="UP000617426">
    <property type="component" value="Unassembled WGS sequence"/>
</dbReference>
<dbReference type="InterPro" id="IPR002575">
    <property type="entry name" value="Aminoglycoside_PTrfase"/>
</dbReference>
<dbReference type="PANTHER" id="PTHR39191:SF1">
    <property type="entry name" value="DUF4922 DOMAIN-CONTAINING PROTEIN"/>
    <property type="match status" value="1"/>
</dbReference>
<dbReference type="InterPro" id="IPR000766">
    <property type="entry name" value="GalP_uridyl_Trfase_II"/>
</dbReference>
<dbReference type="GO" id="GO:0008108">
    <property type="term" value="F:UDP-glucose:hexose-1-phosphate uridylyltransferase activity"/>
    <property type="evidence" value="ECO:0007669"/>
    <property type="project" value="UniProtKB-UniRule"/>
</dbReference>
<keyword evidence="3" id="KW-0299">Galactose metabolism</keyword>
<keyword evidence="3" id="KW-0808">Transferase</keyword>
<protein>
    <recommendedName>
        <fullName evidence="3">Galactose-1-phosphate uridylyltransferase</fullName>
        <shortName evidence="3">Gal-1-P uridylyltransferase</shortName>
        <ecNumber evidence="3">2.7.7.12</ecNumber>
    </recommendedName>
    <alternativeName>
        <fullName evidence="3">UDP-glucose--hexose-1-phosphate uridylyltransferase</fullName>
    </alternativeName>
</protein>
<evidence type="ECO:0000256" key="1">
    <source>
        <dbReference type="ARBA" id="ARBA00001107"/>
    </source>
</evidence>
<dbReference type="RefSeq" id="WP_281398984.1">
    <property type="nucleotide sequence ID" value="NZ_JACHMK010000001.1"/>
</dbReference>
<dbReference type="EC" id="2.7.7.12" evidence="3"/>
<feature type="domain" description="Aminoglycoside phosphotransferase" evidence="4">
    <location>
        <begin position="24"/>
        <end position="258"/>
    </location>
</feature>
<comment type="caution">
    <text evidence="5">The sequence shown here is derived from an EMBL/GenBank/DDBJ whole genome shotgun (WGS) entry which is preliminary data.</text>
</comment>
<comment type="similarity">
    <text evidence="3">Belongs to the galactose-1-phosphate uridylyltransferase type 2 family.</text>
</comment>
<dbReference type="HAMAP" id="MF_00571">
    <property type="entry name" value="GalP_UDP_trans"/>
    <property type="match status" value="1"/>
</dbReference>
<dbReference type="AlphaFoldDB" id="A0A923IXR5"/>
<dbReference type="SUPFAM" id="SSF56112">
    <property type="entry name" value="Protein kinase-like (PK-like)"/>
    <property type="match status" value="1"/>
</dbReference>
<dbReference type="GO" id="GO:0006012">
    <property type="term" value="P:galactose metabolic process"/>
    <property type="evidence" value="ECO:0007669"/>
    <property type="project" value="UniProtKB-UniRule"/>
</dbReference>